<keyword evidence="3" id="KW-1185">Reference proteome</keyword>
<accession>A0AAD7THB3</accession>
<dbReference type="AlphaFoldDB" id="A0AAD7THB3"/>
<feature type="region of interest" description="Disordered" evidence="1">
    <location>
        <begin position="78"/>
        <end position="99"/>
    </location>
</feature>
<organism evidence="2 3">
    <name type="scientific">Trametes cubensis</name>
    <dbReference type="NCBI Taxonomy" id="1111947"/>
    <lineage>
        <taxon>Eukaryota</taxon>
        <taxon>Fungi</taxon>
        <taxon>Dikarya</taxon>
        <taxon>Basidiomycota</taxon>
        <taxon>Agaricomycotina</taxon>
        <taxon>Agaricomycetes</taxon>
        <taxon>Polyporales</taxon>
        <taxon>Polyporaceae</taxon>
        <taxon>Trametes</taxon>
    </lineage>
</organism>
<dbReference type="Proteomes" id="UP001215151">
    <property type="component" value="Unassembled WGS sequence"/>
</dbReference>
<comment type="caution">
    <text evidence="2">The sequence shown here is derived from an EMBL/GenBank/DDBJ whole genome shotgun (WGS) entry which is preliminary data.</text>
</comment>
<reference evidence="2" key="1">
    <citation type="submission" date="2022-11" db="EMBL/GenBank/DDBJ databases">
        <title>Genome Sequence of Cubamyces cubensis.</title>
        <authorList>
            <person name="Buettner E."/>
        </authorList>
    </citation>
    <scope>NUCLEOTIDE SEQUENCE</scope>
    <source>
        <strain evidence="2">MPL-01</strain>
    </source>
</reference>
<dbReference type="EMBL" id="JAPEVG010000662">
    <property type="protein sequence ID" value="KAJ8456562.1"/>
    <property type="molecule type" value="Genomic_DNA"/>
</dbReference>
<gene>
    <name evidence="2" type="ORF">ONZ51_g12050</name>
</gene>
<protein>
    <submittedName>
        <fullName evidence="2">Uncharacterized protein</fullName>
    </submittedName>
</protein>
<proteinExistence type="predicted"/>
<evidence type="ECO:0000313" key="3">
    <source>
        <dbReference type="Proteomes" id="UP001215151"/>
    </source>
</evidence>
<evidence type="ECO:0000256" key="1">
    <source>
        <dbReference type="SAM" id="MobiDB-lite"/>
    </source>
</evidence>
<name>A0AAD7THB3_9APHY</name>
<sequence>MGTYAPPLFFDHDHDHDHRRHTLPPAKYAYYAEYWLLTLTKHSCNASVTEGVVAGDLSSRTMIVPLHRRAVDAPPSPLAFLPGPGSSSSTTASRSCTDGSERISHRIGLRLLYFDVKRAINAPGPSTACPRPPRLCHLLVDLASYTTPLDAGTTILNVRVVLYGPSGRLLVGIAHGTQTDNYARIGASVANTTCVFSAPNIWVAQMCIYVQARRRAKDDMRS</sequence>
<evidence type="ECO:0000313" key="2">
    <source>
        <dbReference type="EMBL" id="KAJ8456562.1"/>
    </source>
</evidence>
<feature type="compositionally biased region" description="Low complexity" evidence="1">
    <location>
        <begin position="86"/>
        <end position="97"/>
    </location>
</feature>